<dbReference type="InterPro" id="IPR014710">
    <property type="entry name" value="RmlC-like_jellyroll"/>
</dbReference>
<evidence type="ECO:0000256" key="2">
    <source>
        <dbReference type="PROSITE-ProRule" id="PRU00703"/>
    </source>
</evidence>
<evidence type="ECO:0000256" key="1">
    <source>
        <dbReference type="ARBA" id="ARBA00023122"/>
    </source>
</evidence>
<dbReference type="InterPro" id="IPR046342">
    <property type="entry name" value="CBS_dom_sf"/>
</dbReference>
<dbReference type="CDD" id="cd05401">
    <property type="entry name" value="NT_GlnE_GlnD_like"/>
    <property type="match status" value="1"/>
</dbReference>
<dbReference type="InterPro" id="IPR005105">
    <property type="entry name" value="GlnD_Uridyltrans_N"/>
</dbReference>
<dbReference type="Gene3D" id="3.10.580.10">
    <property type="entry name" value="CBS-domain"/>
    <property type="match status" value="1"/>
</dbReference>
<dbReference type="InterPro" id="IPR000595">
    <property type="entry name" value="cNMP-bd_dom"/>
</dbReference>
<dbReference type="InterPro" id="IPR018490">
    <property type="entry name" value="cNMP-bd_dom_sf"/>
</dbReference>
<dbReference type="PANTHER" id="PTHR43080:SF2">
    <property type="entry name" value="CBS DOMAIN-CONTAINING PROTEIN"/>
    <property type="match status" value="1"/>
</dbReference>
<organism evidence="5 6">
    <name type="scientific">Spiribacter salinus</name>
    <dbReference type="NCBI Taxonomy" id="1335746"/>
    <lineage>
        <taxon>Bacteria</taxon>
        <taxon>Pseudomonadati</taxon>
        <taxon>Pseudomonadota</taxon>
        <taxon>Gammaproteobacteria</taxon>
        <taxon>Chromatiales</taxon>
        <taxon>Ectothiorhodospiraceae</taxon>
        <taxon>Spiribacter</taxon>
    </lineage>
</organism>
<dbReference type="PANTHER" id="PTHR43080">
    <property type="entry name" value="CBS DOMAIN-CONTAINING PROTEIN CBSX3, MITOCHONDRIAL"/>
    <property type="match status" value="1"/>
</dbReference>
<evidence type="ECO:0000259" key="3">
    <source>
        <dbReference type="PROSITE" id="PS50042"/>
    </source>
</evidence>
<feature type="domain" description="CBS" evidence="4">
    <location>
        <begin position="173"/>
        <end position="230"/>
    </location>
</feature>
<dbReference type="EMBL" id="VIFK01000029">
    <property type="protein sequence ID" value="TQE99991.1"/>
    <property type="molecule type" value="Genomic_DNA"/>
</dbReference>
<dbReference type="Gene3D" id="2.60.120.10">
    <property type="entry name" value="Jelly Rolls"/>
    <property type="match status" value="1"/>
</dbReference>
<dbReference type="STRING" id="1260251.SPISAL_03215"/>
<dbReference type="InterPro" id="IPR043519">
    <property type="entry name" value="NT_sf"/>
</dbReference>
<dbReference type="SUPFAM" id="SSF51206">
    <property type="entry name" value="cAMP-binding domain-like"/>
    <property type="match status" value="1"/>
</dbReference>
<dbReference type="InterPro" id="IPR018821">
    <property type="entry name" value="DUF294_put_nucleoTrafse_sb-bd"/>
</dbReference>
<proteinExistence type="predicted"/>
<reference evidence="5 6" key="1">
    <citation type="submission" date="2019-06" db="EMBL/GenBank/DDBJ databases">
        <title>Metagenome assembled Genome of Spiribacter salinus SL48-SHIP from the microbial mat of Salt Lake 48 (Novosibirsk region, Russia).</title>
        <authorList>
            <person name="Shipova A."/>
            <person name="Rozanov A.S."/>
            <person name="Bryanskaya A.V."/>
            <person name="Peltek S.E."/>
        </authorList>
    </citation>
    <scope>NUCLEOTIDE SEQUENCE [LARGE SCALE GENOMIC DNA]</scope>
    <source>
        <strain evidence="5">SL48-SHIP-2</strain>
    </source>
</reference>
<feature type="domain" description="Cyclic nucleotide-binding" evidence="3">
    <location>
        <begin position="23"/>
        <end position="127"/>
    </location>
</feature>
<comment type="caution">
    <text evidence="5">The sequence shown here is derived from an EMBL/GenBank/DDBJ whole genome shotgun (WGS) entry which is preliminary data.</text>
</comment>
<dbReference type="InterPro" id="IPR051257">
    <property type="entry name" value="Diverse_CBS-Domain"/>
</dbReference>
<dbReference type="Pfam" id="PF00571">
    <property type="entry name" value="CBS"/>
    <property type="match status" value="2"/>
</dbReference>
<dbReference type="PROSITE" id="PS51371">
    <property type="entry name" value="CBS"/>
    <property type="match status" value="2"/>
</dbReference>
<dbReference type="AlphaFoldDB" id="A0A540VTA9"/>
<evidence type="ECO:0000313" key="6">
    <source>
        <dbReference type="Proteomes" id="UP000315400"/>
    </source>
</evidence>
<name>A0A540VTA9_9GAMM</name>
<accession>A0A540VTA9</accession>
<feature type="domain" description="CBS" evidence="4">
    <location>
        <begin position="238"/>
        <end position="297"/>
    </location>
</feature>
<dbReference type="SUPFAM" id="SSF81301">
    <property type="entry name" value="Nucleotidyltransferase"/>
    <property type="match status" value="1"/>
</dbReference>
<evidence type="ECO:0000259" key="4">
    <source>
        <dbReference type="PROSITE" id="PS51371"/>
    </source>
</evidence>
<dbReference type="GO" id="GO:0008773">
    <property type="term" value="F:[protein-PII] uridylyltransferase activity"/>
    <property type="evidence" value="ECO:0007669"/>
    <property type="project" value="InterPro"/>
</dbReference>
<gene>
    <name evidence="5" type="ORF">FKY71_05800</name>
</gene>
<dbReference type="CDD" id="cd00038">
    <property type="entry name" value="CAP_ED"/>
    <property type="match status" value="1"/>
</dbReference>
<sequence length="634" mass="70214">MADAMPDSEVGQIAREFLSSHAPFDRFSARLRQYFLDHCEMRRYEAGERILDPGFGQVGYLHLIAGGRVDAERPGVGEEGVEQFELEAGDNFPMAALLGERATRTVYTAGTAVVCLRLPRSAFKQLLAESAAFRDFCLRGVSSLLDQVQRDIQQHAAGNLGGDSSLDTPLGQMMHINPVSCGPDTAVREVVEIMHARKVGSMLITDERRRPLGIFTLHDLRSVIARSEDLEQPIQQVMTAQPCTLSTDTYAFEAVVEMARRNIRHMIITEPAGAVAGVISERDVFALQRINLVHLARAITGAGDVDALVRARGDVGALIDTMMAHGAGVEQITRIITLLNDRTVTRAIELCLEDADDPGVAFTWIAFGSEGRSEQTRVTDQDNAMLFDPGAEAEDEVRARLLPLARRINEVLDQCGFTLCTGNVMASNPALCLSFAEWEQLFRGMVESATPQNLLKSTIYFDFRTIWGDTAAGEALHRRVVEIAGHNSLFLHTMAGNCMAIKPPLAMFRDFATEKDADGTHRLDLKVRGLTPFVDAARVLALESGILEANTPKRLRALVKAGILSDEDAGAFERSFAFVQLLRMREHQRQSAAGEPMNNRLDPEDLNPMDRRILKEAFREARRLQKKLEVRYQL</sequence>
<dbReference type="Pfam" id="PF03445">
    <property type="entry name" value="DUF294"/>
    <property type="match status" value="1"/>
</dbReference>
<dbReference type="Proteomes" id="UP000315400">
    <property type="component" value="Unassembled WGS sequence"/>
</dbReference>
<dbReference type="SMART" id="SM00116">
    <property type="entry name" value="CBS"/>
    <property type="match status" value="2"/>
</dbReference>
<keyword evidence="1 2" id="KW-0129">CBS domain</keyword>
<dbReference type="Pfam" id="PF00027">
    <property type="entry name" value="cNMP_binding"/>
    <property type="match status" value="1"/>
</dbReference>
<dbReference type="SUPFAM" id="SSF54631">
    <property type="entry name" value="CBS-domain pair"/>
    <property type="match status" value="1"/>
</dbReference>
<protein>
    <submittedName>
        <fullName evidence="5">CBS domain-containing protein</fullName>
    </submittedName>
</protein>
<dbReference type="Pfam" id="PF10335">
    <property type="entry name" value="DUF294_C"/>
    <property type="match status" value="1"/>
</dbReference>
<dbReference type="InterPro" id="IPR000644">
    <property type="entry name" value="CBS_dom"/>
</dbReference>
<dbReference type="PROSITE" id="PS50042">
    <property type="entry name" value="CNMP_BINDING_3"/>
    <property type="match status" value="1"/>
</dbReference>
<evidence type="ECO:0000313" key="5">
    <source>
        <dbReference type="EMBL" id="TQE99991.1"/>
    </source>
</evidence>